<dbReference type="Proteomes" id="UP000184330">
    <property type="component" value="Unassembled WGS sequence"/>
</dbReference>
<dbReference type="STRING" id="576137.A0A1L7XQX6"/>
<gene>
    <name evidence="5" type="ORF">PAC_17257</name>
</gene>
<evidence type="ECO:0000256" key="2">
    <source>
        <dbReference type="ARBA" id="ARBA00023242"/>
    </source>
</evidence>
<dbReference type="GO" id="GO:0000981">
    <property type="term" value="F:DNA-binding transcription factor activity, RNA polymerase II-specific"/>
    <property type="evidence" value="ECO:0007669"/>
    <property type="project" value="InterPro"/>
</dbReference>
<organism evidence="5 6">
    <name type="scientific">Phialocephala subalpina</name>
    <dbReference type="NCBI Taxonomy" id="576137"/>
    <lineage>
        <taxon>Eukaryota</taxon>
        <taxon>Fungi</taxon>
        <taxon>Dikarya</taxon>
        <taxon>Ascomycota</taxon>
        <taxon>Pezizomycotina</taxon>
        <taxon>Leotiomycetes</taxon>
        <taxon>Helotiales</taxon>
        <taxon>Mollisiaceae</taxon>
        <taxon>Phialocephala</taxon>
        <taxon>Phialocephala fortinii species complex</taxon>
    </lineage>
</organism>
<sequence length="700" mass="79451">MVPGSSDGIASCASSRGSPDPERCRTCQRRKVKCGKERPICANCKRLGLECERITKLRWRDQTMSTRVSSSSVTSERRSIWDPEMNKHDMNGPDPLINKADIPEKSGHCFVNTTPENFFETYKADDAADTSGIRFANKTPENFVKIKIEDPSEVDSSIGTLAAVPAADATLEIFEDYGCLESNPPISRRASLSKAVFSMTAKSVASLDTGASLARRLDFSLGVDPTFQKEFGEDLSSKSMFDHAFLHTRDLQYYNHYRAVIVYNIKVNSRFPSSGVRPFCHSADETEDAFERAAAFFPPLYNAILALSALSMAHRERLDRVDSLQYYHLAVQGLRQYSTLESVNMIYTHYFLMLYEIAACERRTNLELNHMTQLTRLLSWYFTTVATNPSYAFRDQACQKCTEVSMTCVPSNMLYCDMYNLIFQRQSFTIVPDVMVTGFFNSFHANKEDLQIEAGFGEPEFSRKTIMLNVLGGWGELGSCAIRNSSKSHPNLPIAHRVVRETIEAVNKHELIQISDLEPRFQELEKKIKVLDDWCAENAPQMPINIYDEAYTKMPLECQTTFDSAIRQLLIFAHTSIFPQQRKRLTKRREEYMQFLAREILYLARPRWGEIRPIAASNLIAIFMCGTVVASPEEKAEVLKILETMGAEASGRSFVRVINALKELFKEQDKVMKSGGDERSVDWRGQSRVMKLVFIANGNR</sequence>
<dbReference type="GO" id="GO:0008270">
    <property type="term" value="F:zinc ion binding"/>
    <property type="evidence" value="ECO:0007669"/>
    <property type="project" value="InterPro"/>
</dbReference>
<reference evidence="5 6" key="1">
    <citation type="submission" date="2016-03" db="EMBL/GenBank/DDBJ databases">
        <authorList>
            <person name="Ploux O."/>
        </authorList>
    </citation>
    <scope>NUCLEOTIDE SEQUENCE [LARGE SCALE GENOMIC DNA]</scope>
    <source>
        <strain evidence="5 6">UAMH 11012</strain>
    </source>
</reference>
<name>A0A1L7XQX6_9HELO</name>
<proteinExistence type="predicted"/>
<dbReference type="PANTHER" id="PTHR37534:SF49">
    <property type="entry name" value="LYSINE BIOSYNTHESIS REGULATORY PROTEIN LYS14"/>
    <property type="match status" value="1"/>
</dbReference>
<dbReference type="CDD" id="cd00067">
    <property type="entry name" value="GAL4"/>
    <property type="match status" value="1"/>
</dbReference>
<dbReference type="EMBL" id="FJOG01000043">
    <property type="protein sequence ID" value="CZR67358.1"/>
    <property type="molecule type" value="Genomic_DNA"/>
</dbReference>
<dbReference type="Gene3D" id="4.10.240.10">
    <property type="entry name" value="Zn(2)-C6 fungal-type DNA-binding domain"/>
    <property type="match status" value="1"/>
</dbReference>
<dbReference type="GO" id="GO:0005634">
    <property type="term" value="C:nucleus"/>
    <property type="evidence" value="ECO:0007669"/>
    <property type="project" value="TreeGrafter"/>
</dbReference>
<feature type="domain" description="Zn(2)-C6 fungal-type" evidence="4">
    <location>
        <begin position="23"/>
        <end position="51"/>
    </location>
</feature>
<protein>
    <recommendedName>
        <fullName evidence="4">Zn(2)-C6 fungal-type domain-containing protein</fullName>
    </recommendedName>
</protein>
<evidence type="ECO:0000256" key="3">
    <source>
        <dbReference type="SAM" id="MobiDB-lite"/>
    </source>
</evidence>
<dbReference type="SMART" id="SM00066">
    <property type="entry name" value="GAL4"/>
    <property type="match status" value="1"/>
</dbReference>
<dbReference type="PANTHER" id="PTHR37534">
    <property type="entry name" value="TRANSCRIPTIONAL ACTIVATOR PROTEIN UGA3"/>
    <property type="match status" value="1"/>
</dbReference>
<comment type="subcellular location">
    <subcellularLocation>
        <location evidence="1">Nucleus</location>
    </subcellularLocation>
</comment>
<evidence type="ECO:0000259" key="4">
    <source>
        <dbReference type="PROSITE" id="PS50048"/>
    </source>
</evidence>
<dbReference type="GO" id="GO:0000976">
    <property type="term" value="F:transcription cis-regulatory region binding"/>
    <property type="evidence" value="ECO:0007669"/>
    <property type="project" value="TreeGrafter"/>
</dbReference>
<feature type="region of interest" description="Disordered" evidence="3">
    <location>
        <begin position="1"/>
        <end position="24"/>
    </location>
</feature>
<dbReference type="OrthoDB" id="3598904at2759"/>
<dbReference type="InterPro" id="IPR021858">
    <property type="entry name" value="Fun_TF"/>
</dbReference>
<dbReference type="InterPro" id="IPR036864">
    <property type="entry name" value="Zn2-C6_fun-type_DNA-bd_sf"/>
</dbReference>
<evidence type="ECO:0000313" key="6">
    <source>
        <dbReference type="Proteomes" id="UP000184330"/>
    </source>
</evidence>
<dbReference type="Pfam" id="PF11951">
    <property type="entry name" value="Fungal_trans_2"/>
    <property type="match status" value="1"/>
</dbReference>
<keyword evidence="2" id="KW-0539">Nucleus</keyword>
<evidence type="ECO:0000256" key="1">
    <source>
        <dbReference type="ARBA" id="ARBA00004123"/>
    </source>
</evidence>
<dbReference type="AlphaFoldDB" id="A0A1L7XQX6"/>
<dbReference type="InterPro" id="IPR001138">
    <property type="entry name" value="Zn2Cys6_DnaBD"/>
</dbReference>
<dbReference type="GO" id="GO:0045944">
    <property type="term" value="P:positive regulation of transcription by RNA polymerase II"/>
    <property type="evidence" value="ECO:0007669"/>
    <property type="project" value="TreeGrafter"/>
</dbReference>
<dbReference type="Pfam" id="PF00172">
    <property type="entry name" value="Zn_clus"/>
    <property type="match status" value="1"/>
</dbReference>
<dbReference type="PROSITE" id="PS50048">
    <property type="entry name" value="ZN2_CY6_FUNGAL_2"/>
    <property type="match status" value="1"/>
</dbReference>
<accession>A0A1L7XQX6</accession>
<evidence type="ECO:0000313" key="5">
    <source>
        <dbReference type="EMBL" id="CZR67358.1"/>
    </source>
</evidence>
<keyword evidence="6" id="KW-1185">Reference proteome</keyword>
<dbReference type="SUPFAM" id="SSF57701">
    <property type="entry name" value="Zn2/Cys6 DNA-binding domain"/>
    <property type="match status" value="1"/>
</dbReference>